<dbReference type="RefSeq" id="XP_059602135.1">
    <property type="nucleotide sequence ID" value="XM_059743915.1"/>
</dbReference>
<accession>A0AAJ8DZT0</accession>
<dbReference type="VEuPathDB" id="FungiDB:An13g02760"/>
<feature type="signal peptide" evidence="1">
    <location>
        <begin position="1"/>
        <end position="19"/>
    </location>
</feature>
<name>A0AAJ8DZT0_ASPNG</name>
<feature type="chain" id="PRO_5044889941" evidence="1">
    <location>
        <begin position="20"/>
        <end position="230"/>
    </location>
</feature>
<proteinExistence type="predicted"/>
<reference evidence="2" key="2">
    <citation type="submission" date="2025-08" db="UniProtKB">
        <authorList>
            <consortium name="RefSeq"/>
        </authorList>
    </citation>
    <scope>IDENTIFICATION</scope>
</reference>
<gene>
    <name evidence="2" type="ORF">An13g02760</name>
</gene>
<sequence length="230" mass="25878">MYLLCLSAVLCLIPASSDTFHCLSSHLRQSHPYFPQHYRRRHTIPNDLDGAPRSKPFKNILLRFLLCRSNAKPDTGTDSNTERGRHDKRSVEGILDYLILLQIICIRASVETVIIGWLFHGCNIDIGEGFPSHAAKIFSAIILWTDFVVPMCTIEGKQAPTELKRIGQGARPRLLQGWIIAMNIQATLAVEGSLLNDEHSPDWVITHSSAVYPEIGEYSDKSRQIINKSM</sequence>
<dbReference type="GeneID" id="84592849"/>
<evidence type="ECO:0000313" key="2">
    <source>
        <dbReference type="RefSeq" id="XP_059602135.1"/>
    </source>
</evidence>
<organism evidence="2">
    <name type="scientific">Aspergillus niger</name>
    <dbReference type="NCBI Taxonomy" id="5061"/>
    <lineage>
        <taxon>Eukaryota</taxon>
        <taxon>Fungi</taxon>
        <taxon>Dikarya</taxon>
        <taxon>Ascomycota</taxon>
        <taxon>Pezizomycotina</taxon>
        <taxon>Eurotiomycetes</taxon>
        <taxon>Eurotiomycetidae</taxon>
        <taxon>Eurotiales</taxon>
        <taxon>Aspergillaceae</taxon>
        <taxon>Aspergillus</taxon>
        <taxon>Aspergillus subgen. Circumdati</taxon>
    </lineage>
</organism>
<protein>
    <submittedName>
        <fullName evidence="2">Uncharacterized protein</fullName>
    </submittedName>
</protein>
<dbReference type="AlphaFoldDB" id="A0AAJ8DZT0"/>
<keyword evidence="1" id="KW-0732">Signal</keyword>
<dbReference type="KEGG" id="ang:An13g02760"/>
<evidence type="ECO:0000256" key="1">
    <source>
        <dbReference type="SAM" id="SignalP"/>
    </source>
</evidence>
<reference evidence="2" key="1">
    <citation type="submission" date="2025-02" db="EMBL/GenBank/DDBJ databases">
        <authorList>
            <consortium name="NCBI Genome Project"/>
        </authorList>
    </citation>
    <scope>NUCLEOTIDE SEQUENCE</scope>
</reference>